<keyword evidence="4 9" id="KW-0805">Transcription regulation</keyword>
<dbReference type="GO" id="GO:0016592">
    <property type="term" value="C:mediator complex"/>
    <property type="evidence" value="ECO:0007669"/>
    <property type="project" value="InterPro"/>
</dbReference>
<name>A0A4P6XP58_9ASCO</name>
<proteinExistence type="inferred from homology"/>
<dbReference type="GO" id="GO:0003712">
    <property type="term" value="F:transcription coregulator activity"/>
    <property type="evidence" value="ECO:0007669"/>
    <property type="project" value="InterPro"/>
</dbReference>
<evidence type="ECO:0000256" key="5">
    <source>
        <dbReference type="ARBA" id="ARBA00023159"/>
    </source>
</evidence>
<reference evidence="12" key="1">
    <citation type="submission" date="2019-03" db="EMBL/GenBank/DDBJ databases">
        <title>Snf2 controls pulcherriminic acid biosynthesis and connects pigmentation and antifungal activity of the yeast Metschnikowia pulcherrima.</title>
        <authorList>
            <person name="Gore-Lloyd D."/>
            <person name="Sumann I."/>
            <person name="Brachmann A.O."/>
            <person name="Schneeberger K."/>
            <person name="Ortiz-Merino R.A."/>
            <person name="Moreno-Beltran M."/>
            <person name="Schlaefli M."/>
            <person name="Kirner P."/>
            <person name="Santos Kron A."/>
            <person name="Wolfe K.H."/>
            <person name="Piel J."/>
            <person name="Ahrens C.H."/>
            <person name="Henk D."/>
            <person name="Freimoser F.M."/>
        </authorList>
    </citation>
    <scope>NUCLEOTIDE SEQUENCE [LARGE SCALE GENOMIC DNA]</scope>
    <source>
        <strain evidence="12">APC 1.2</strain>
    </source>
</reference>
<dbReference type="PANTHER" id="PTHR35784:SF1">
    <property type="entry name" value="MEDIATOR OF RNA POLYMERASE II TRANSCRIPTION SUBUNIT 5"/>
    <property type="match status" value="1"/>
</dbReference>
<organism evidence="11 12">
    <name type="scientific">Metschnikowia aff. pulcherrima</name>
    <dbReference type="NCBI Taxonomy" id="2163413"/>
    <lineage>
        <taxon>Eukaryota</taxon>
        <taxon>Fungi</taxon>
        <taxon>Dikarya</taxon>
        <taxon>Ascomycota</taxon>
        <taxon>Saccharomycotina</taxon>
        <taxon>Pichiomycetes</taxon>
        <taxon>Metschnikowiaceae</taxon>
        <taxon>Metschnikowia</taxon>
    </lineage>
</organism>
<keyword evidence="5 9" id="KW-0010">Activator</keyword>
<dbReference type="PANTHER" id="PTHR35784">
    <property type="entry name" value="MEDIATOR OF RNA POLYMERASE II TRANSCRIPTION SUBUNIT 5"/>
    <property type="match status" value="1"/>
</dbReference>
<evidence type="ECO:0000313" key="11">
    <source>
        <dbReference type="EMBL" id="QBM88036.1"/>
    </source>
</evidence>
<dbReference type="Pfam" id="PF08689">
    <property type="entry name" value="Med5"/>
    <property type="match status" value="1"/>
</dbReference>
<feature type="region of interest" description="Disordered" evidence="10">
    <location>
        <begin position="895"/>
        <end position="922"/>
    </location>
</feature>
<keyword evidence="6 9" id="KW-0804">Transcription</keyword>
<evidence type="ECO:0000256" key="6">
    <source>
        <dbReference type="ARBA" id="ARBA00023163"/>
    </source>
</evidence>
<dbReference type="GO" id="GO:0006357">
    <property type="term" value="P:regulation of transcription by RNA polymerase II"/>
    <property type="evidence" value="ECO:0007669"/>
    <property type="project" value="InterPro"/>
</dbReference>
<dbReference type="Proteomes" id="UP000292447">
    <property type="component" value="Chromosome II"/>
</dbReference>
<protein>
    <recommendedName>
        <fullName evidence="3 9">Mediator of RNA polymerase II transcription subunit 5</fullName>
    </recommendedName>
    <alternativeName>
        <fullName evidence="8 9">Mediator complex subunit 5</fullName>
    </alternativeName>
</protein>
<evidence type="ECO:0000256" key="9">
    <source>
        <dbReference type="RuleBase" id="RU364142"/>
    </source>
</evidence>
<evidence type="ECO:0000256" key="3">
    <source>
        <dbReference type="ARBA" id="ARBA00020628"/>
    </source>
</evidence>
<comment type="similarity">
    <text evidence="2 9">Belongs to the Mediator complex subunit 5 family.</text>
</comment>
<evidence type="ECO:0000256" key="4">
    <source>
        <dbReference type="ARBA" id="ARBA00023015"/>
    </source>
</evidence>
<dbReference type="EMBL" id="CP034457">
    <property type="protein sequence ID" value="QBM88036.1"/>
    <property type="molecule type" value="Genomic_DNA"/>
</dbReference>
<dbReference type="STRING" id="2163413.A0A4P6XP58"/>
<keyword evidence="7 9" id="KW-0539">Nucleus</keyword>
<gene>
    <name evidence="11" type="primary">MPUL0B12520</name>
    <name evidence="9" type="synonym">MED5</name>
    <name evidence="11" type="ORF">METSCH_B12520</name>
</gene>
<sequence length="1015" mass="114875">MPSNHPLALLLRSSLARKINKRGFVSLLEQFLAREHISDSQLGELLLALPERGGKALEKQFKSVEKLQIAYVIEWALSNGKNTATFFETLPSTSLRCQHKYILYLKGIAANVARQTLTEDFYAALAQFSLELADNIQLSPENSTSKRLWYDLIFLWGTLIDQDSAVSLKPRIKEVLAKVSRATRAAGDSNMTAYVTRKFISTTDISASNGHEKVIETEHSTAFKTSNFSPLNLDNKRFANYVALKKFIWLSNHFRLWKANTDLVRAFINFFRLHDLKHAELAKELTNSFLHGYSAAVKLRERPYVVFNWKNFILTDFAHDLKNLAHAFRVDHEWEDAIITSVASCTDTTVLLTKVGGATESYDLGREFTRACVYQGVVSLEKFTDAYPAISALTLAQAITHEIEIMSQVDTIDADFTTKLYNMDPAFTSFEESKLVDYSRNLLSSDLRFLKAKQQRLASVTCDLIDKLIQEKHNEKLSWVALLLLNVPAIANYIFYQGSPWNVLNKFINYIDNETFNVDDDDGNFQDTYTCFGVMLTGVVSLASLFGINFAEISIQSSYTLDYINEFYFRLSDPLTSNYAGIDEQEKQIIASYDRLFTEWAKALFDVNNDGLTDELLKSVNVKQIYKFVYLLFREAFTARVVGSLNETSLNNGIDYLSQSFLAPCSLEAMQWLISRVGPQQKTSNTMIEILLRILETNTGIASSLNTSEHNYTFRMILNIVGPSIVRKIRSFGNMISENMQKLMNKILQETDAEYCQWNILADEQTNGHVSTNSIKNEITSFLKESEAMMSDSLIEAWARMKHKWDSVPSEAICYTLLEEVEHSAGTRGSVIMEESKLVVDFYLFMLTCSGAPDADDVDSYLVALNSSRKSESLMTKAGSQFALTINDHYSSVFNESGPDPIGTSNGDDSRPQEEPLGGYGMSDLFDDMSENLFDELMALFNKQADMTTGQKSPTENQPLDCQASYMKMMRRRSHLWSVIRLIASPQYENATQLTSLARSKLTGELQHWRSAHGF</sequence>
<keyword evidence="12" id="KW-1185">Reference proteome</keyword>
<evidence type="ECO:0000256" key="8">
    <source>
        <dbReference type="ARBA" id="ARBA00031256"/>
    </source>
</evidence>
<evidence type="ECO:0000256" key="7">
    <source>
        <dbReference type="ARBA" id="ARBA00023242"/>
    </source>
</evidence>
<evidence type="ECO:0000313" key="12">
    <source>
        <dbReference type="Proteomes" id="UP000292447"/>
    </source>
</evidence>
<evidence type="ECO:0000256" key="1">
    <source>
        <dbReference type="ARBA" id="ARBA00004123"/>
    </source>
</evidence>
<comment type="function">
    <text evidence="9">Component of the Mediator complex, a coactivator involved in the regulated transcription of nearly all RNA polymerase II-dependent genes. Mediator functions as a bridge to convey information from gene-specific regulatory proteins to the basal RNA polymerase II transcription machinery. Mediator is recruited to promoters by direct interactions with regulatory proteins and serves as a scaffold for the assembly of a functional preinitiation complex with RNA polymerase II and the general transcription factors.</text>
</comment>
<evidence type="ECO:0000256" key="2">
    <source>
        <dbReference type="ARBA" id="ARBA00008782"/>
    </source>
</evidence>
<accession>A0A4P6XP58</accession>
<dbReference type="AlphaFoldDB" id="A0A4P6XP58"/>
<comment type="subcellular location">
    <subcellularLocation>
        <location evidence="1 9">Nucleus</location>
    </subcellularLocation>
</comment>
<comment type="subunit">
    <text evidence="9">Component of the Mediator complex.</text>
</comment>
<evidence type="ECO:0000256" key="10">
    <source>
        <dbReference type="SAM" id="MobiDB-lite"/>
    </source>
</evidence>
<dbReference type="InterPro" id="IPR014801">
    <property type="entry name" value="Mediator_Med5_fun"/>
</dbReference>